<dbReference type="EMBL" id="JBIUZV010000003">
    <property type="protein sequence ID" value="MFJ3045738.1"/>
    <property type="molecule type" value="Genomic_DNA"/>
</dbReference>
<protein>
    <submittedName>
        <fullName evidence="9">ATP-binding cassette domain-containing protein</fullName>
    </submittedName>
</protein>
<keyword evidence="10" id="KW-1185">Reference proteome</keyword>
<feature type="domain" description="ABC transporter" evidence="8">
    <location>
        <begin position="27"/>
        <end position="245"/>
    </location>
</feature>
<dbReference type="RefSeq" id="WP_402699480.1">
    <property type="nucleotide sequence ID" value="NZ_JBIUZV010000003.1"/>
</dbReference>
<evidence type="ECO:0000313" key="9">
    <source>
        <dbReference type="EMBL" id="MFJ3045738.1"/>
    </source>
</evidence>
<keyword evidence="4" id="KW-0547">Nucleotide-binding</keyword>
<dbReference type="InterPro" id="IPR017871">
    <property type="entry name" value="ABC_transporter-like_CS"/>
</dbReference>
<dbReference type="Pfam" id="PF00005">
    <property type="entry name" value="ABC_tran"/>
    <property type="match status" value="1"/>
</dbReference>
<dbReference type="Proteomes" id="UP001617427">
    <property type="component" value="Unassembled WGS sequence"/>
</dbReference>
<comment type="caution">
    <text evidence="9">The sequence shown here is derived from an EMBL/GenBank/DDBJ whole genome shotgun (WGS) entry which is preliminary data.</text>
</comment>
<dbReference type="PANTHER" id="PTHR42788:SF17">
    <property type="entry name" value="ALIPHATIC SULFONATES IMPORT ATP-BINDING PROTEIN SSUB"/>
    <property type="match status" value="1"/>
</dbReference>
<evidence type="ECO:0000256" key="7">
    <source>
        <dbReference type="ARBA" id="ARBA00023136"/>
    </source>
</evidence>
<keyword evidence="3" id="KW-1003">Cell membrane</keyword>
<evidence type="ECO:0000313" key="10">
    <source>
        <dbReference type="Proteomes" id="UP001617427"/>
    </source>
</evidence>
<dbReference type="PROSITE" id="PS50893">
    <property type="entry name" value="ABC_TRANSPORTER_2"/>
    <property type="match status" value="1"/>
</dbReference>
<keyword evidence="2" id="KW-0813">Transport</keyword>
<accession>A0ABW8EYP1</accession>
<name>A0ABW8EYP1_9BURK</name>
<dbReference type="InterPro" id="IPR003439">
    <property type="entry name" value="ABC_transporter-like_ATP-bd"/>
</dbReference>
<dbReference type="SUPFAM" id="SSF52540">
    <property type="entry name" value="P-loop containing nucleoside triphosphate hydrolases"/>
    <property type="match status" value="1"/>
</dbReference>
<dbReference type="SMART" id="SM00382">
    <property type="entry name" value="AAA"/>
    <property type="match status" value="1"/>
</dbReference>
<dbReference type="PANTHER" id="PTHR42788">
    <property type="entry name" value="TAURINE IMPORT ATP-BINDING PROTEIN-RELATED"/>
    <property type="match status" value="1"/>
</dbReference>
<evidence type="ECO:0000256" key="5">
    <source>
        <dbReference type="ARBA" id="ARBA00022840"/>
    </source>
</evidence>
<dbReference type="InterPro" id="IPR027417">
    <property type="entry name" value="P-loop_NTPase"/>
</dbReference>
<evidence type="ECO:0000256" key="4">
    <source>
        <dbReference type="ARBA" id="ARBA00022741"/>
    </source>
</evidence>
<evidence type="ECO:0000256" key="2">
    <source>
        <dbReference type="ARBA" id="ARBA00022448"/>
    </source>
</evidence>
<dbReference type="InterPro" id="IPR050166">
    <property type="entry name" value="ABC_transporter_ATP-bind"/>
</dbReference>
<keyword evidence="6" id="KW-1278">Translocase</keyword>
<sequence length="283" mass="30818">MHIQAQENHEISRAIAGAGAGNRGIGIRLQALSKSFGGREVLHDINLQIEPGEFVAIVGRSGCGKSTLLRLVAQLDGASEGEVIYGQGEGDPEIRIMFQDSRLLPWKRVLANVALGLPKQAAPQALQALRHVGLEQRAGEWPAVLSGGQRQRVALARALVHDPQLLLLDEPLGALDALTRIEMQQLIESIWQERGFTALLVTHDVQEAIALADRVLLIEDGHVALDQRIELARPRSRGQAQFALLEEAILARVLRHPGSEQPAAGQELELFAPRGVQQVQWAV</sequence>
<dbReference type="PROSITE" id="PS00211">
    <property type="entry name" value="ABC_TRANSPORTER_1"/>
    <property type="match status" value="1"/>
</dbReference>
<dbReference type="InterPro" id="IPR003593">
    <property type="entry name" value="AAA+_ATPase"/>
</dbReference>
<evidence type="ECO:0000256" key="3">
    <source>
        <dbReference type="ARBA" id="ARBA00022475"/>
    </source>
</evidence>
<evidence type="ECO:0000256" key="6">
    <source>
        <dbReference type="ARBA" id="ARBA00022967"/>
    </source>
</evidence>
<organism evidence="9 10">
    <name type="scientific">Herbaspirillum chlorophenolicum</name>
    <dbReference type="NCBI Taxonomy" id="211589"/>
    <lineage>
        <taxon>Bacteria</taxon>
        <taxon>Pseudomonadati</taxon>
        <taxon>Pseudomonadota</taxon>
        <taxon>Betaproteobacteria</taxon>
        <taxon>Burkholderiales</taxon>
        <taxon>Oxalobacteraceae</taxon>
        <taxon>Herbaspirillum</taxon>
    </lineage>
</organism>
<dbReference type="GO" id="GO:0005524">
    <property type="term" value="F:ATP binding"/>
    <property type="evidence" value="ECO:0007669"/>
    <property type="project" value="UniProtKB-KW"/>
</dbReference>
<evidence type="ECO:0000256" key="1">
    <source>
        <dbReference type="ARBA" id="ARBA00005417"/>
    </source>
</evidence>
<reference evidence="9 10" key="1">
    <citation type="submission" date="2024-10" db="EMBL/GenBank/DDBJ databases">
        <title>The Natural Products Discovery Center: Release of the First 8490 Sequenced Strains for Exploring Actinobacteria Biosynthetic Diversity.</title>
        <authorList>
            <person name="Kalkreuter E."/>
            <person name="Kautsar S.A."/>
            <person name="Yang D."/>
            <person name="Bader C.D."/>
            <person name="Teijaro C.N."/>
            <person name="Fluegel L."/>
            <person name="Davis C.M."/>
            <person name="Simpson J.R."/>
            <person name="Lauterbach L."/>
            <person name="Steele A.D."/>
            <person name="Gui C."/>
            <person name="Meng S."/>
            <person name="Li G."/>
            <person name="Viehrig K."/>
            <person name="Ye F."/>
            <person name="Su P."/>
            <person name="Kiefer A.F."/>
            <person name="Nichols A."/>
            <person name="Cepeda A.J."/>
            <person name="Yan W."/>
            <person name="Fan B."/>
            <person name="Jiang Y."/>
            <person name="Adhikari A."/>
            <person name="Zheng C.-J."/>
            <person name="Schuster L."/>
            <person name="Cowan T.M."/>
            <person name="Smanski M.J."/>
            <person name="Chevrette M.G."/>
            <person name="De Carvalho L.P.S."/>
            <person name="Shen B."/>
        </authorList>
    </citation>
    <scope>NUCLEOTIDE SEQUENCE [LARGE SCALE GENOMIC DNA]</scope>
    <source>
        <strain evidence="9 10">NPDC087045</strain>
    </source>
</reference>
<proteinExistence type="inferred from homology"/>
<dbReference type="Gene3D" id="3.40.50.300">
    <property type="entry name" value="P-loop containing nucleotide triphosphate hydrolases"/>
    <property type="match status" value="1"/>
</dbReference>
<comment type="similarity">
    <text evidence="1">Belongs to the ABC transporter superfamily.</text>
</comment>
<evidence type="ECO:0000259" key="8">
    <source>
        <dbReference type="PROSITE" id="PS50893"/>
    </source>
</evidence>
<keyword evidence="7" id="KW-0472">Membrane</keyword>
<keyword evidence="5 9" id="KW-0067">ATP-binding</keyword>
<gene>
    <name evidence="9" type="ORF">ACIPEN_07915</name>
</gene>